<protein>
    <submittedName>
        <fullName evidence="1">Uncharacterized protein</fullName>
    </submittedName>
</protein>
<dbReference type="EMBL" id="KN549228">
    <property type="protein sequence ID" value="KHJ99285.1"/>
    <property type="molecule type" value="Genomic_DNA"/>
</dbReference>
<gene>
    <name evidence="1" type="ORF">OESDEN_00710</name>
</gene>
<organism evidence="1 2">
    <name type="scientific">Oesophagostomum dentatum</name>
    <name type="common">Nodular worm</name>
    <dbReference type="NCBI Taxonomy" id="61180"/>
    <lineage>
        <taxon>Eukaryota</taxon>
        <taxon>Metazoa</taxon>
        <taxon>Ecdysozoa</taxon>
        <taxon>Nematoda</taxon>
        <taxon>Chromadorea</taxon>
        <taxon>Rhabditida</taxon>
        <taxon>Rhabditina</taxon>
        <taxon>Rhabditomorpha</taxon>
        <taxon>Strongyloidea</taxon>
        <taxon>Strongylidae</taxon>
        <taxon>Oesophagostomum</taxon>
    </lineage>
</organism>
<accession>A0A0B1TV14</accession>
<dbReference type="SUPFAM" id="SSF56672">
    <property type="entry name" value="DNA/RNA polymerases"/>
    <property type="match status" value="1"/>
</dbReference>
<evidence type="ECO:0000313" key="1">
    <source>
        <dbReference type="EMBL" id="KHJ99285.1"/>
    </source>
</evidence>
<evidence type="ECO:0000313" key="2">
    <source>
        <dbReference type="Proteomes" id="UP000053660"/>
    </source>
</evidence>
<name>A0A0B1TV14_OESDE</name>
<dbReference type="InterPro" id="IPR043502">
    <property type="entry name" value="DNA/RNA_pol_sf"/>
</dbReference>
<reference evidence="1 2" key="1">
    <citation type="submission" date="2014-03" db="EMBL/GenBank/DDBJ databases">
        <title>Draft genome of the hookworm Oesophagostomum dentatum.</title>
        <authorList>
            <person name="Mitreva M."/>
        </authorList>
    </citation>
    <scope>NUCLEOTIDE SEQUENCE [LARGE SCALE GENOMIC DNA]</scope>
    <source>
        <strain evidence="1 2">OD-Hann</strain>
    </source>
</reference>
<dbReference type="AlphaFoldDB" id="A0A0B1TV14"/>
<dbReference type="OrthoDB" id="5855384at2759"/>
<sequence>MDAMICGLEGAAAYLDDIRYFGCIINKDGRHSDPEKIEVIRQIPVLKNLEEV</sequence>
<proteinExistence type="predicted"/>
<dbReference type="Proteomes" id="UP000053660">
    <property type="component" value="Unassembled WGS sequence"/>
</dbReference>
<keyword evidence="2" id="KW-1185">Reference proteome</keyword>